<protein>
    <submittedName>
        <fullName evidence="1">Uncharacterized protein</fullName>
    </submittedName>
</protein>
<dbReference type="Proteomes" id="UP001341281">
    <property type="component" value="Chromosome 03"/>
</dbReference>
<reference evidence="1 2" key="1">
    <citation type="submission" date="2024-02" db="EMBL/GenBank/DDBJ databases">
        <title>High-quality chromosome-scale genome assembly of Pensacola bahiagrass (Paspalum notatum Flugge var. saurae).</title>
        <authorList>
            <person name="Vega J.M."/>
            <person name="Podio M."/>
            <person name="Orjuela J."/>
            <person name="Siena L.A."/>
            <person name="Pessino S.C."/>
            <person name="Combes M.C."/>
            <person name="Mariac C."/>
            <person name="Albertini E."/>
            <person name="Pupilli F."/>
            <person name="Ortiz J.P.A."/>
            <person name="Leblanc O."/>
        </authorList>
    </citation>
    <scope>NUCLEOTIDE SEQUENCE [LARGE SCALE GENOMIC DNA]</scope>
    <source>
        <strain evidence="1">R1</strain>
        <tissue evidence="1">Leaf</tissue>
    </source>
</reference>
<dbReference type="EMBL" id="CP144747">
    <property type="protein sequence ID" value="WVZ65051.1"/>
    <property type="molecule type" value="Genomic_DNA"/>
</dbReference>
<sequence length="169" mass="17596">MVQVGGGLDDPIGDVEVLEGGRPPSVVLEHVHGDGVRLEVVHEPVEVVHPGLEVVPVLALAADVEPLADEQVLGSVRVVVAQDLLVGGHPGRDVPGHDVAHAVHEGHGVVADGEAVAEVDVVAGLGPELLHERRHAQGSAAKMAGTAERYAYVLPSFMFSVQLSTRRSP</sequence>
<keyword evidence="2" id="KW-1185">Reference proteome</keyword>
<dbReference type="AlphaFoldDB" id="A0AAQ3WKR9"/>
<name>A0AAQ3WKR9_PASNO</name>
<evidence type="ECO:0000313" key="2">
    <source>
        <dbReference type="Proteomes" id="UP001341281"/>
    </source>
</evidence>
<proteinExistence type="predicted"/>
<organism evidence="1 2">
    <name type="scientific">Paspalum notatum var. saurae</name>
    <dbReference type="NCBI Taxonomy" id="547442"/>
    <lineage>
        <taxon>Eukaryota</taxon>
        <taxon>Viridiplantae</taxon>
        <taxon>Streptophyta</taxon>
        <taxon>Embryophyta</taxon>
        <taxon>Tracheophyta</taxon>
        <taxon>Spermatophyta</taxon>
        <taxon>Magnoliopsida</taxon>
        <taxon>Liliopsida</taxon>
        <taxon>Poales</taxon>
        <taxon>Poaceae</taxon>
        <taxon>PACMAD clade</taxon>
        <taxon>Panicoideae</taxon>
        <taxon>Andropogonodae</taxon>
        <taxon>Paspaleae</taxon>
        <taxon>Paspalinae</taxon>
        <taxon>Paspalum</taxon>
    </lineage>
</organism>
<gene>
    <name evidence="1" type="ORF">U9M48_014473</name>
</gene>
<accession>A0AAQ3WKR9</accession>
<evidence type="ECO:0000313" key="1">
    <source>
        <dbReference type="EMBL" id="WVZ65051.1"/>
    </source>
</evidence>